<evidence type="ECO:0000256" key="4">
    <source>
        <dbReference type="ARBA" id="ARBA00052904"/>
    </source>
</evidence>
<dbReference type="RefSeq" id="WP_301190633.1">
    <property type="nucleotide sequence ID" value="NZ_JAPDPJ010000023.1"/>
</dbReference>
<dbReference type="Gene3D" id="3.60.110.10">
    <property type="entry name" value="Carbon-nitrogen hydrolase"/>
    <property type="match status" value="1"/>
</dbReference>
<dbReference type="InterPro" id="IPR052737">
    <property type="entry name" value="Omega-amidase_YafV"/>
</dbReference>
<sequence>MKLKIAIIQFDIVWENINENLNIIESKLALLNDDVDLVILPEMFLTGFTMNVAKSAILIDGEEISQIKKWAQNKNVAIMGSLAIKMQSKVYNTAIFVEPTGTISSYNKRHLFRMGGEEKFFEPGDQRMIIEFQGVRILPLICYDLRFPVWSRNQNDYDLLVYMANWPASRQKVWDTLLSARAIENQTYVIGVNRIGDGGSVYYTGGSKVVDFKGDDVVNVNTIKLDTEIIELNFDKQNDFRTKFPTYLDADRFKLLP</sequence>
<proteinExistence type="inferred from homology"/>
<evidence type="ECO:0000256" key="5">
    <source>
        <dbReference type="ARBA" id="ARBA00072139"/>
    </source>
</evidence>
<evidence type="ECO:0000256" key="1">
    <source>
        <dbReference type="ARBA" id="ARBA00010613"/>
    </source>
</evidence>
<accession>A0AAE3SG97</accession>
<dbReference type="Pfam" id="PF00795">
    <property type="entry name" value="CN_hydrolase"/>
    <property type="match status" value="1"/>
</dbReference>
<feature type="domain" description="CN hydrolase" evidence="6">
    <location>
        <begin position="3"/>
        <end position="240"/>
    </location>
</feature>
<dbReference type="InterPro" id="IPR003010">
    <property type="entry name" value="C-N_Hydrolase"/>
</dbReference>
<gene>
    <name evidence="7" type="ORF">OM075_11350</name>
</gene>
<dbReference type="FunFam" id="3.60.110.10:FF:000004">
    <property type="entry name" value="Carbon-nitrogen hydrolase"/>
    <property type="match status" value="1"/>
</dbReference>
<evidence type="ECO:0000256" key="3">
    <source>
        <dbReference type="ARBA" id="ARBA00039118"/>
    </source>
</evidence>
<dbReference type="GO" id="GO:0050152">
    <property type="term" value="F:omega-amidase activity"/>
    <property type="evidence" value="ECO:0007669"/>
    <property type="project" value="UniProtKB-EC"/>
</dbReference>
<dbReference type="SUPFAM" id="SSF56317">
    <property type="entry name" value="Carbon-nitrogen hydrolase"/>
    <property type="match status" value="1"/>
</dbReference>
<keyword evidence="2" id="KW-0378">Hydrolase</keyword>
<name>A0AAE3SG97_9BACT</name>
<keyword evidence="8" id="KW-1185">Reference proteome</keyword>
<reference evidence="7" key="1">
    <citation type="submission" date="2022-10" db="EMBL/GenBank/DDBJ databases">
        <authorList>
            <person name="Yu W.X."/>
        </authorList>
    </citation>
    <scope>NUCLEOTIDE SEQUENCE</scope>
    <source>
        <strain evidence="7">AAT</strain>
    </source>
</reference>
<organism evidence="7 8">
    <name type="scientific">Plebeiibacterium sediminum</name>
    <dbReference type="NCBI Taxonomy" id="2992112"/>
    <lineage>
        <taxon>Bacteria</taxon>
        <taxon>Pseudomonadati</taxon>
        <taxon>Bacteroidota</taxon>
        <taxon>Bacteroidia</taxon>
        <taxon>Marinilabiliales</taxon>
        <taxon>Marinilabiliaceae</taxon>
        <taxon>Plebeiibacterium</taxon>
    </lineage>
</organism>
<dbReference type="PROSITE" id="PS01227">
    <property type="entry name" value="UPF0012"/>
    <property type="match status" value="1"/>
</dbReference>
<evidence type="ECO:0000313" key="8">
    <source>
        <dbReference type="Proteomes" id="UP001209229"/>
    </source>
</evidence>
<dbReference type="EC" id="3.5.1.3" evidence="3"/>
<evidence type="ECO:0000259" key="6">
    <source>
        <dbReference type="PROSITE" id="PS50263"/>
    </source>
</evidence>
<dbReference type="GO" id="GO:0106008">
    <property type="term" value="F:2-oxoglutaramate amidase activity"/>
    <property type="evidence" value="ECO:0007669"/>
    <property type="project" value="TreeGrafter"/>
</dbReference>
<comment type="caution">
    <text evidence="7">The sequence shown here is derived from an EMBL/GenBank/DDBJ whole genome shotgun (WGS) entry which is preliminary data.</text>
</comment>
<dbReference type="InterPro" id="IPR001110">
    <property type="entry name" value="UPF0012_CS"/>
</dbReference>
<dbReference type="NCBIfam" id="NF007757">
    <property type="entry name" value="PRK10438.1"/>
    <property type="match status" value="1"/>
</dbReference>
<dbReference type="EMBL" id="JAPDPJ010000023">
    <property type="protein sequence ID" value="MCW3787068.1"/>
    <property type="molecule type" value="Genomic_DNA"/>
</dbReference>
<dbReference type="AlphaFoldDB" id="A0AAE3SG97"/>
<dbReference type="PANTHER" id="PTHR47799">
    <property type="entry name" value="OMEGA-AMIDASE YAFV"/>
    <property type="match status" value="1"/>
</dbReference>
<comment type="similarity">
    <text evidence="1">Belongs to the carbon-nitrogen hydrolase superfamily. NIT1/NIT2 family.</text>
</comment>
<protein>
    <recommendedName>
        <fullName evidence="5">Omega-amidase YafV</fullName>
        <ecNumber evidence="3">3.5.1.3</ecNumber>
    </recommendedName>
</protein>
<evidence type="ECO:0000313" key="7">
    <source>
        <dbReference type="EMBL" id="MCW3787068.1"/>
    </source>
</evidence>
<dbReference type="PANTHER" id="PTHR47799:SF1">
    <property type="entry name" value="OMEGA-AMIDASE YAFV"/>
    <property type="match status" value="1"/>
</dbReference>
<dbReference type="Proteomes" id="UP001209229">
    <property type="component" value="Unassembled WGS sequence"/>
</dbReference>
<dbReference type="PROSITE" id="PS50263">
    <property type="entry name" value="CN_HYDROLASE"/>
    <property type="match status" value="1"/>
</dbReference>
<comment type="catalytic activity">
    <reaction evidence="4">
        <text>a monoamide of a dicarboxylate + H2O = a dicarboxylate + NH4(+)</text>
        <dbReference type="Rhea" id="RHEA:11716"/>
        <dbReference type="ChEBI" id="CHEBI:15377"/>
        <dbReference type="ChEBI" id="CHEBI:28938"/>
        <dbReference type="ChEBI" id="CHEBI:28965"/>
        <dbReference type="ChEBI" id="CHEBI:77450"/>
        <dbReference type="EC" id="3.5.1.3"/>
    </reaction>
</comment>
<dbReference type="InterPro" id="IPR036526">
    <property type="entry name" value="C-N_Hydrolase_sf"/>
</dbReference>
<evidence type="ECO:0000256" key="2">
    <source>
        <dbReference type="ARBA" id="ARBA00022801"/>
    </source>
</evidence>